<dbReference type="EMBL" id="JALPRF010000007">
    <property type="protein sequence ID" value="MCK8495325.1"/>
    <property type="molecule type" value="Genomic_DNA"/>
</dbReference>
<reference evidence="1 2" key="1">
    <citation type="submission" date="2022-04" db="EMBL/GenBank/DDBJ databases">
        <title>Spirosoma sp. strain RP8 genome sequencing and assembly.</title>
        <authorList>
            <person name="Jung Y."/>
        </authorList>
    </citation>
    <scope>NUCLEOTIDE SEQUENCE [LARGE SCALE GENOMIC DNA]</scope>
    <source>
        <strain evidence="1 2">RP8</strain>
    </source>
</reference>
<dbReference type="RefSeq" id="WP_248480069.1">
    <property type="nucleotide sequence ID" value="NZ_JALPRF010000007.1"/>
</dbReference>
<proteinExistence type="predicted"/>
<evidence type="ECO:0008006" key="3">
    <source>
        <dbReference type="Google" id="ProtNLM"/>
    </source>
</evidence>
<evidence type="ECO:0000313" key="1">
    <source>
        <dbReference type="EMBL" id="MCK8495325.1"/>
    </source>
</evidence>
<keyword evidence="2" id="KW-1185">Reference proteome</keyword>
<organism evidence="1 2">
    <name type="scientific">Spirosoma liriopis</name>
    <dbReference type="NCBI Taxonomy" id="2937440"/>
    <lineage>
        <taxon>Bacteria</taxon>
        <taxon>Pseudomonadati</taxon>
        <taxon>Bacteroidota</taxon>
        <taxon>Cytophagia</taxon>
        <taxon>Cytophagales</taxon>
        <taxon>Cytophagaceae</taxon>
        <taxon>Spirosoma</taxon>
    </lineage>
</organism>
<evidence type="ECO:0000313" key="2">
    <source>
        <dbReference type="Proteomes" id="UP001202180"/>
    </source>
</evidence>
<comment type="caution">
    <text evidence="1">The sequence shown here is derived from an EMBL/GenBank/DDBJ whole genome shotgun (WGS) entry which is preliminary data.</text>
</comment>
<name>A0ABT0HTM4_9BACT</name>
<sequence>MPYLFLLVTLLLMGCQSKLRVTEADLKGAWKTDSIYRYANGFTERKAVQNDADNIIYDYDGTGTMTMRKEAEARPVRYRVINGDSLQYVGKTGTVLSSFRILAFSRGKLVLRKMQEPLFSGKNQLVYEIRRFSLARQSGK</sequence>
<gene>
    <name evidence="1" type="ORF">M0L20_25900</name>
</gene>
<accession>A0ABT0HTM4</accession>
<protein>
    <recommendedName>
        <fullName evidence="3">Lipocalin-like domain-containing protein</fullName>
    </recommendedName>
</protein>
<dbReference type="Proteomes" id="UP001202180">
    <property type="component" value="Unassembled WGS sequence"/>
</dbReference>